<dbReference type="Gene3D" id="3.40.50.720">
    <property type="entry name" value="NAD(P)-binding Rossmann-like Domain"/>
    <property type="match status" value="1"/>
</dbReference>
<protein>
    <submittedName>
        <fullName evidence="3">SDR family oxidoreductase</fullName>
    </submittedName>
</protein>
<dbReference type="EMBL" id="CP045644">
    <property type="protein sequence ID" value="QFZ84662.1"/>
    <property type="molecule type" value="Genomic_DNA"/>
</dbReference>
<dbReference type="AlphaFoldDB" id="A0A5Q0M8D8"/>
<evidence type="ECO:0000256" key="2">
    <source>
        <dbReference type="ARBA" id="ARBA00023002"/>
    </source>
</evidence>
<reference evidence="3 4" key="1">
    <citation type="submission" date="2019-10" db="EMBL/GenBank/DDBJ databases">
        <title>Complete genome sequence of Variovorax paradoxus 5C-2.</title>
        <authorList>
            <person name="Gogoleva N.E."/>
            <person name="Balkin A.S."/>
        </authorList>
    </citation>
    <scope>NUCLEOTIDE SEQUENCE [LARGE SCALE GENOMIC DNA]</scope>
    <source>
        <strain evidence="3 4">5C-2</strain>
    </source>
</reference>
<dbReference type="InterPro" id="IPR002347">
    <property type="entry name" value="SDR_fam"/>
</dbReference>
<dbReference type="SUPFAM" id="SSF51735">
    <property type="entry name" value="NAD(P)-binding Rossmann-fold domains"/>
    <property type="match status" value="1"/>
</dbReference>
<evidence type="ECO:0000313" key="4">
    <source>
        <dbReference type="Proteomes" id="UP000326780"/>
    </source>
</evidence>
<comment type="similarity">
    <text evidence="1">Belongs to the short-chain dehydrogenases/reductases (SDR) family.</text>
</comment>
<dbReference type="Pfam" id="PF13561">
    <property type="entry name" value="adh_short_C2"/>
    <property type="match status" value="1"/>
</dbReference>
<gene>
    <name evidence="3" type="ORF">GFK26_18730</name>
</gene>
<organism evidence="3 4">
    <name type="scientific">Variovorax paradoxus</name>
    <dbReference type="NCBI Taxonomy" id="34073"/>
    <lineage>
        <taxon>Bacteria</taxon>
        <taxon>Pseudomonadati</taxon>
        <taxon>Pseudomonadota</taxon>
        <taxon>Betaproteobacteria</taxon>
        <taxon>Burkholderiales</taxon>
        <taxon>Comamonadaceae</taxon>
        <taxon>Variovorax</taxon>
    </lineage>
</organism>
<dbReference type="PRINTS" id="PR00080">
    <property type="entry name" value="SDRFAMILY"/>
</dbReference>
<dbReference type="PRINTS" id="PR00081">
    <property type="entry name" value="GDHRDH"/>
</dbReference>
<proteinExistence type="inferred from homology"/>
<dbReference type="PANTHER" id="PTHR43477">
    <property type="entry name" value="DIHYDROANTICAPSIN 7-DEHYDROGENASE"/>
    <property type="match status" value="1"/>
</dbReference>
<evidence type="ECO:0000256" key="1">
    <source>
        <dbReference type="ARBA" id="ARBA00006484"/>
    </source>
</evidence>
<dbReference type="GO" id="GO:0016491">
    <property type="term" value="F:oxidoreductase activity"/>
    <property type="evidence" value="ECO:0007669"/>
    <property type="project" value="UniProtKB-KW"/>
</dbReference>
<dbReference type="InterPro" id="IPR051122">
    <property type="entry name" value="SDR_DHRS6-like"/>
</dbReference>
<dbReference type="PANTHER" id="PTHR43477:SF1">
    <property type="entry name" value="DIHYDROANTICAPSIN 7-DEHYDROGENASE"/>
    <property type="match status" value="1"/>
</dbReference>
<accession>A0A5Q0M8D8</accession>
<dbReference type="Proteomes" id="UP000326780">
    <property type="component" value="Chromosome"/>
</dbReference>
<dbReference type="CDD" id="cd05233">
    <property type="entry name" value="SDR_c"/>
    <property type="match status" value="1"/>
</dbReference>
<evidence type="ECO:0000313" key="3">
    <source>
        <dbReference type="EMBL" id="QFZ84662.1"/>
    </source>
</evidence>
<dbReference type="InterPro" id="IPR036291">
    <property type="entry name" value="NAD(P)-bd_dom_sf"/>
</dbReference>
<name>A0A5Q0M8D8_VARPD</name>
<keyword evidence="2" id="KW-0560">Oxidoreductase</keyword>
<dbReference type="FunFam" id="3.40.50.720:FF:000084">
    <property type="entry name" value="Short-chain dehydrogenase reductase"/>
    <property type="match status" value="1"/>
</dbReference>
<dbReference type="RefSeq" id="WP_153283285.1">
    <property type="nucleotide sequence ID" value="NZ_CP045644.1"/>
</dbReference>
<sequence>MTDRLNGKVAVVFGAGGPAGEWSNGKAAAVAYAREGATVVAIDRIPEAAEDAAQVIRSEGGKALALTADVTDTASVDLAIQTTIEAFGRIDILHNNVGVVIPGGPLETDDAMFQRSMDLNVGSLHRTVRAVLPHFLAQGSGSIVNISSLSAIRWSGYSYFGYYASKAAVNHATVAIALQYADKGIRANVIMPGVIDTPLVYKQIAGQYKTLEEMKLARSNAVPMKRCGSPWDIANAAVFLASDEARFITGVCLPVDGGHSCGLPGLI</sequence>